<dbReference type="EMBL" id="CP102332">
    <property type="protein sequence ID" value="UUS35059.1"/>
    <property type="molecule type" value="Genomic_DNA"/>
</dbReference>
<gene>
    <name evidence="1" type="ORF">NRO40_14280</name>
</gene>
<evidence type="ECO:0000313" key="2">
    <source>
        <dbReference type="Proteomes" id="UP001060150"/>
    </source>
</evidence>
<evidence type="ECO:0000313" key="1">
    <source>
        <dbReference type="EMBL" id="UUS35059.1"/>
    </source>
</evidence>
<accession>A0ABY5NGD8</accession>
<proteinExistence type="predicted"/>
<name>A0ABY5NGD8_9ACTN</name>
<keyword evidence="2" id="KW-1185">Reference proteome</keyword>
<sequence>MGSTTSAKWSGWRSRIVEIPGAGGGKPVLLEFRAGLTTSFSLSTVREGPYHQRAHDTLVTIGRTGPSHIVLPADCTALAIRRVVAGSEGASGLGRWKVRIVDSDALPQLPSRTAQGNGTQTFGYFSPKPYFEYAPVVHYDFIDSPGTIIYTPADGGKQLIRSTSAVDQKGSLRLPQHGYVTLSEHGKWRISVT</sequence>
<reference evidence="1" key="1">
    <citation type="submission" date="2022-08" db="EMBL/GenBank/DDBJ databases">
        <title>Streptomyces changanensis sp. nov., an actinomycete isolated from soil.</title>
        <authorList>
            <person name="Wu H."/>
            <person name="Han L."/>
        </authorList>
    </citation>
    <scope>NUCLEOTIDE SEQUENCE</scope>
    <source>
        <strain evidence="1">HL-66</strain>
    </source>
</reference>
<organism evidence="1 2">
    <name type="scientific">Streptomyces changanensis</name>
    <dbReference type="NCBI Taxonomy" id="2964669"/>
    <lineage>
        <taxon>Bacteria</taxon>
        <taxon>Bacillati</taxon>
        <taxon>Actinomycetota</taxon>
        <taxon>Actinomycetes</taxon>
        <taxon>Kitasatosporales</taxon>
        <taxon>Streptomycetaceae</taxon>
        <taxon>Streptomyces</taxon>
    </lineage>
</organism>
<dbReference type="RefSeq" id="WP_257375590.1">
    <property type="nucleotide sequence ID" value="NZ_CP102332.1"/>
</dbReference>
<protein>
    <submittedName>
        <fullName evidence="1">Uncharacterized protein</fullName>
    </submittedName>
</protein>
<dbReference type="Proteomes" id="UP001060150">
    <property type="component" value="Chromosome"/>
</dbReference>